<dbReference type="OrthoDB" id="4751481at2"/>
<dbReference type="EMBL" id="JYIV01000026">
    <property type="protein sequence ID" value="KJL22257.1"/>
    <property type="molecule type" value="Genomic_DNA"/>
</dbReference>
<dbReference type="Proteomes" id="UP000033725">
    <property type="component" value="Unassembled WGS sequence"/>
</dbReference>
<feature type="signal peptide" evidence="2">
    <location>
        <begin position="1"/>
        <end position="25"/>
    </location>
</feature>
<protein>
    <submittedName>
        <fullName evidence="4">Electron transfer DM13</fullName>
    </submittedName>
</protein>
<evidence type="ECO:0000259" key="3">
    <source>
        <dbReference type="PROSITE" id="PS51549"/>
    </source>
</evidence>
<reference evidence="4 5" key="1">
    <citation type="submission" date="2015-02" db="EMBL/GenBank/DDBJ databases">
        <title>Draft genome sequences of ten Microbacterium spp. with emphasis on heavy metal contaminated environments.</title>
        <authorList>
            <person name="Corretto E."/>
        </authorList>
    </citation>
    <scope>NUCLEOTIDE SEQUENCE [LARGE SCALE GENOMIC DNA]</scope>
    <source>
        <strain evidence="4 5">BEL163</strain>
    </source>
</reference>
<dbReference type="AlphaFoldDB" id="A0A0F0KMZ6"/>
<gene>
    <name evidence="4" type="ORF">RN51_02137</name>
</gene>
<dbReference type="RefSeq" id="WP_045263988.1">
    <property type="nucleotide sequence ID" value="NZ_JYIV01000026.1"/>
</dbReference>
<evidence type="ECO:0000313" key="5">
    <source>
        <dbReference type="Proteomes" id="UP000033725"/>
    </source>
</evidence>
<evidence type="ECO:0000313" key="4">
    <source>
        <dbReference type="EMBL" id="KJL22257.1"/>
    </source>
</evidence>
<dbReference type="PATRIC" id="fig|82380.10.peg.2148"/>
<dbReference type="PROSITE" id="PS51549">
    <property type="entry name" value="DM13"/>
    <property type="match status" value="1"/>
</dbReference>
<sequence>MRKIAFAATAAVTLALALSACSSPAATEDTKPSSSASQSADSGASTTEMKMSEKTGTFMGLNEKKVSGTVTVSGDEVALSGFSSDEGPDLHVYLTNGTDEAAVSAGMLVDAVSFDTATQTFMLDGIDTSEYSYVVIHCDKAKAVFGAAELS</sequence>
<dbReference type="PROSITE" id="PS51257">
    <property type="entry name" value="PROKAR_LIPOPROTEIN"/>
    <property type="match status" value="1"/>
</dbReference>
<organism evidence="4 5">
    <name type="scientific">Microbacterium oxydans</name>
    <dbReference type="NCBI Taxonomy" id="82380"/>
    <lineage>
        <taxon>Bacteria</taxon>
        <taxon>Bacillati</taxon>
        <taxon>Actinomycetota</taxon>
        <taxon>Actinomycetes</taxon>
        <taxon>Micrococcales</taxon>
        <taxon>Microbacteriaceae</taxon>
        <taxon>Microbacterium</taxon>
    </lineage>
</organism>
<name>A0A0F0KMZ6_9MICO</name>
<feature type="chain" id="PRO_5002444722" evidence="2">
    <location>
        <begin position="26"/>
        <end position="151"/>
    </location>
</feature>
<evidence type="ECO:0000256" key="2">
    <source>
        <dbReference type="SAM" id="SignalP"/>
    </source>
</evidence>
<proteinExistence type="predicted"/>
<dbReference type="InterPro" id="IPR019545">
    <property type="entry name" value="DM13_domain"/>
</dbReference>
<feature type="region of interest" description="Disordered" evidence="1">
    <location>
        <begin position="25"/>
        <end position="55"/>
    </location>
</feature>
<evidence type="ECO:0000256" key="1">
    <source>
        <dbReference type="SAM" id="MobiDB-lite"/>
    </source>
</evidence>
<keyword evidence="2" id="KW-0732">Signal</keyword>
<comment type="caution">
    <text evidence="4">The sequence shown here is derived from an EMBL/GenBank/DDBJ whole genome shotgun (WGS) entry which is preliminary data.</text>
</comment>
<accession>A0A0F0KMZ6</accession>
<dbReference type="Pfam" id="PF10517">
    <property type="entry name" value="DM13"/>
    <property type="match status" value="1"/>
</dbReference>
<feature type="compositionally biased region" description="Low complexity" evidence="1">
    <location>
        <begin position="25"/>
        <end position="45"/>
    </location>
</feature>
<feature type="domain" description="DM13" evidence="3">
    <location>
        <begin position="56"/>
        <end position="151"/>
    </location>
</feature>